<reference evidence="1 2" key="1">
    <citation type="submission" date="2019-06" db="EMBL/GenBank/DDBJ databases">
        <title>Whole genome shotgun sequence of Vibrio comitans NBRC 102076.</title>
        <authorList>
            <person name="Hosoyama A."/>
            <person name="Uohara A."/>
            <person name="Ohji S."/>
            <person name="Ichikawa N."/>
        </authorList>
    </citation>
    <scope>NUCLEOTIDE SEQUENCE [LARGE SCALE GENOMIC DNA]</scope>
    <source>
        <strain evidence="1 2">NBRC 102076</strain>
    </source>
</reference>
<sequence>MGAHAGVVSEQTTILIVLGKTVEVATMDFTEKLRLHGQADENRYFAELDRKLIDAMHEKQKHEDEVLKRIQAENFDLNNTADAK</sequence>
<comment type="caution">
    <text evidence="1">The sequence shown here is derived from an EMBL/GenBank/DDBJ whole genome shotgun (WGS) entry which is preliminary data.</text>
</comment>
<dbReference type="Proteomes" id="UP000318242">
    <property type="component" value="Unassembled WGS sequence"/>
</dbReference>
<organism evidence="1 2">
    <name type="scientific">Vibrio comitans NBRC 102076</name>
    <dbReference type="NCBI Taxonomy" id="1219078"/>
    <lineage>
        <taxon>Bacteria</taxon>
        <taxon>Pseudomonadati</taxon>
        <taxon>Pseudomonadota</taxon>
        <taxon>Gammaproteobacteria</taxon>
        <taxon>Vibrionales</taxon>
        <taxon>Vibrionaceae</taxon>
        <taxon>Vibrio</taxon>
    </lineage>
</organism>
<dbReference type="EMBL" id="BJLH01000008">
    <property type="protein sequence ID" value="GEA60699.1"/>
    <property type="molecule type" value="Genomic_DNA"/>
</dbReference>
<gene>
    <name evidence="1" type="ORF">VCO01S_18920</name>
</gene>
<protein>
    <submittedName>
        <fullName evidence="1">Uncharacterized protein</fullName>
    </submittedName>
</protein>
<evidence type="ECO:0000313" key="2">
    <source>
        <dbReference type="Proteomes" id="UP000318242"/>
    </source>
</evidence>
<keyword evidence="2" id="KW-1185">Reference proteome</keyword>
<name>A0A4Y3IMH1_9VIBR</name>
<evidence type="ECO:0000313" key="1">
    <source>
        <dbReference type="EMBL" id="GEA60699.1"/>
    </source>
</evidence>
<proteinExistence type="predicted"/>
<accession>A0A4Y3IMH1</accession>
<dbReference type="AlphaFoldDB" id="A0A4Y3IMH1"/>